<dbReference type="RefSeq" id="WP_135464711.1">
    <property type="nucleotide sequence ID" value="NZ_SRLC01000002.1"/>
</dbReference>
<reference evidence="1 2" key="1">
    <citation type="submission" date="2019-04" db="EMBL/GenBank/DDBJ databases">
        <authorList>
            <person name="Feng G."/>
            <person name="Zhang J."/>
            <person name="Zhu H."/>
        </authorList>
    </citation>
    <scope>NUCLEOTIDE SEQUENCE [LARGE SCALE GENOMIC DNA]</scope>
    <source>
        <strain evidence="1 2">JCM 31653</strain>
    </source>
</reference>
<evidence type="ECO:0000313" key="1">
    <source>
        <dbReference type="EMBL" id="TGE22191.1"/>
    </source>
</evidence>
<protein>
    <submittedName>
        <fullName evidence="1">Uncharacterized protein</fullName>
    </submittedName>
</protein>
<evidence type="ECO:0000313" key="2">
    <source>
        <dbReference type="Proteomes" id="UP000297549"/>
    </source>
</evidence>
<keyword evidence="2" id="KW-1185">Reference proteome</keyword>
<sequence length="66" mass="7451">MNKTYAQQMRVDQVPCYGDYLQIHCLGPVSSATLDSIDRTAQQLDWIEVLVYDQGNNLIRGETGSM</sequence>
<proteinExistence type="predicted"/>
<comment type="caution">
    <text evidence="1">The sequence shown here is derived from an EMBL/GenBank/DDBJ whole genome shotgun (WGS) entry which is preliminary data.</text>
</comment>
<dbReference type="Proteomes" id="UP000297549">
    <property type="component" value="Unassembled WGS sequence"/>
</dbReference>
<dbReference type="EMBL" id="SRLC01000002">
    <property type="protein sequence ID" value="TGE22191.1"/>
    <property type="molecule type" value="Genomic_DNA"/>
</dbReference>
<dbReference type="AlphaFoldDB" id="A0A4Z0PZ65"/>
<name>A0A4Z0PZ65_9BACT</name>
<organism evidence="1 2">
    <name type="scientific">Hymenobacter aquaticus</name>
    <dbReference type="NCBI Taxonomy" id="1867101"/>
    <lineage>
        <taxon>Bacteria</taxon>
        <taxon>Pseudomonadati</taxon>
        <taxon>Bacteroidota</taxon>
        <taxon>Cytophagia</taxon>
        <taxon>Cytophagales</taxon>
        <taxon>Hymenobacteraceae</taxon>
        <taxon>Hymenobacter</taxon>
    </lineage>
</organism>
<accession>A0A4Z0PZ65</accession>
<dbReference type="OrthoDB" id="9945651at2"/>
<gene>
    <name evidence="1" type="ORF">E5K00_18260</name>
</gene>